<dbReference type="InterPro" id="IPR036638">
    <property type="entry name" value="HLH_DNA-bd_sf"/>
</dbReference>
<keyword evidence="1" id="KW-0175">Coiled coil</keyword>
<feature type="coiled-coil region" evidence="1">
    <location>
        <begin position="85"/>
        <end position="112"/>
    </location>
</feature>
<dbReference type="Proteomes" id="UP001157974">
    <property type="component" value="Unassembled WGS sequence"/>
</dbReference>
<dbReference type="GO" id="GO:0046983">
    <property type="term" value="F:protein dimerization activity"/>
    <property type="evidence" value="ECO:0007669"/>
    <property type="project" value="InterPro"/>
</dbReference>
<accession>A0AAV8UPE7</accession>
<feature type="compositionally biased region" description="Basic and acidic residues" evidence="2">
    <location>
        <begin position="1"/>
        <end position="11"/>
    </location>
</feature>
<feature type="compositionally biased region" description="Basic residues" evidence="2">
    <location>
        <begin position="36"/>
        <end position="47"/>
    </location>
</feature>
<dbReference type="SUPFAM" id="SSF47459">
    <property type="entry name" value="HLH, helix-loop-helix DNA-binding domain"/>
    <property type="match status" value="1"/>
</dbReference>
<evidence type="ECO:0008006" key="5">
    <source>
        <dbReference type="Google" id="ProtNLM"/>
    </source>
</evidence>
<evidence type="ECO:0000256" key="2">
    <source>
        <dbReference type="SAM" id="MobiDB-lite"/>
    </source>
</evidence>
<gene>
    <name evidence="3" type="ORF">NDN08_000948</name>
</gene>
<dbReference type="AlphaFoldDB" id="A0AAV8UPE7"/>
<evidence type="ECO:0000313" key="4">
    <source>
        <dbReference type="Proteomes" id="UP001157974"/>
    </source>
</evidence>
<evidence type="ECO:0000313" key="3">
    <source>
        <dbReference type="EMBL" id="KAJ8904430.1"/>
    </source>
</evidence>
<evidence type="ECO:0000256" key="1">
    <source>
        <dbReference type="SAM" id="Coils"/>
    </source>
</evidence>
<name>A0AAV8UPE7_9RHOD</name>
<comment type="caution">
    <text evidence="3">The sequence shown here is derived from an EMBL/GenBank/DDBJ whole genome shotgun (WGS) entry which is preliminary data.</text>
</comment>
<protein>
    <recommendedName>
        <fullName evidence="5">BHLH domain-containing protein</fullName>
    </recommendedName>
</protein>
<dbReference type="EMBL" id="JAMWBK010000006">
    <property type="protein sequence ID" value="KAJ8904430.1"/>
    <property type="molecule type" value="Genomic_DNA"/>
</dbReference>
<feature type="compositionally biased region" description="Basic and acidic residues" evidence="2">
    <location>
        <begin position="23"/>
        <end position="35"/>
    </location>
</feature>
<organism evidence="3 4">
    <name type="scientific">Rhodosorus marinus</name>
    <dbReference type="NCBI Taxonomy" id="101924"/>
    <lineage>
        <taxon>Eukaryota</taxon>
        <taxon>Rhodophyta</taxon>
        <taxon>Stylonematophyceae</taxon>
        <taxon>Stylonematales</taxon>
        <taxon>Stylonemataceae</taxon>
        <taxon>Rhodosorus</taxon>
    </lineage>
</organism>
<feature type="region of interest" description="Disordered" evidence="2">
    <location>
        <begin position="1"/>
        <end position="52"/>
    </location>
</feature>
<sequence>MVSPSEGRDSKSTGTNDCDDDSPERGMMDQEEARKSNRRSNQRRHTHNSREKLNVKFKELSRFVAPNVSQSGSPSSNKTHKSKIISDAIQMYNNLVKKREALETELAFSSLEKLEEWITKTVEKKQEDLNEILEDIVRVFCVKQEWILGEVWAPEMAVDKVVLKRAKSVKNPCCERDETLFIEELSDLNDPTIFPAGETARHSGINTACSIPVKSEICNPPILAVVMFYSGEALPFDAAKLSLAEDVLKSVVNCYETRKMFAQSNIAEQTQQQQDNANP</sequence>
<reference evidence="3 4" key="1">
    <citation type="journal article" date="2023" name="Nat. Commun.">
        <title>Origin of minicircular mitochondrial genomes in red algae.</title>
        <authorList>
            <person name="Lee Y."/>
            <person name="Cho C.H."/>
            <person name="Lee Y.M."/>
            <person name="Park S.I."/>
            <person name="Yang J.H."/>
            <person name="West J.A."/>
            <person name="Bhattacharya D."/>
            <person name="Yoon H.S."/>
        </authorList>
    </citation>
    <scope>NUCLEOTIDE SEQUENCE [LARGE SCALE GENOMIC DNA]</scope>
    <source>
        <strain evidence="3 4">CCMP1338</strain>
        <tissue evidence="3">Whole cell</tissue>
    </source>
</reference>
<keyword evidence="4" id="KW-1185">Reference proteome</keyword>
<proteinExistence type="predicted"/>